<reference evidence="1 2" key="1">
    <citation type="submission" date="2016-07" db="EMBL/GenBank/DDBJ databases">
        <title>Multiple horizontal gene transfer events from other fungi enriched the ability of initially mycotrophic Trichoderma (Ascomycota) to feed on dead plant biomass.</title>
        <authorList>
            <consortium name="DOE Joint Genome Institute"/>
            <person name="Aerts A."/>
            <person name="Atanasova L."/>
            <person name="Chenthamara K."/>
            <person name="Zhang J."/>
            <person name="Grujic M."/>
            <person name="Henrissat B."/>
            <person name="Kuo A."/>
            <person name="Salamov A."/>
            <person name="Lipzen A."/>
            <person name="Labutti K."/>
            <person name="Barry K."/>
            <person name="Miao Y."/>
            <person name="Rahimi M.J."/>
            <person name="Shen Q."/>
            <person name="Grigoriev I.V."/>
            <person name="Kubicek C.P."/>
            <person name="Druzhinina I.S."/>
        </authorList>
    </citation>
    <scope>NUCLEOTIDE SEQUENCE [LARGE SCALE GENOMIC DNA]</scope>
    <source>
        <strain evidence="1 2">ATCC 18648</strain>
    </source>
</reference>
<organism evidence="1 2">
    <name type="scientific">Trichoderma longibrachiatum ATCC 18648</name>
    <dbReference type="NCBI Taxonomy" id="983965"/>
    <lineage>
        <taxon>Eukaryota</taxon>
        <taxon>Fungi</taxon>
        <taxon>Dikarya</taxon>
        <taxon>Ascomycota</taxon>
        <taxon>Pezizomycotina</taxon>
        <taxon>Sordariomycetes</taxon>
        <taxon>Hypocreomycetidae</taxon>
        <taxon>Hypocreales</taxon>
        <taxon>Hypocreaceae</taxon>
        <taxon>Trichoderma</taxon>
    </lineage>
</organism>
<evidence type="ECO:0000313" key="1">
    <source>
        <dbReference type="EMBL" id="PTB71831.1"/>
    </source>
</evidence>
<name>A0A2T4BR92_TRILO</name>
<keyword evidence="2" id="KW-1185">Reference proteome</keyword>
<evidence type="ECO:0000313" key="2">
    <source>
        <dbReference type="Proteomes" id="UP000240760"/>
    </source>
</evidence>
<dbReference type="Proteomes" id="UP000240760">
    <property type="component" value="Unassembled WGS sequence"/>
</dbReference>
<accession>A0A2T4BR92</accession>
<dbReference type="EMBL" id="KZ679145">
    <property type="protein sequence ID" value="PTB71831.1"/>
    <property type="molecule type" value="Genomic_DNA"/>
</dbReference>
<sequence length="153" mass="17321">MMFIFHPNSTIQQFIVKSSLNPLLTSNFLTFNIASFQHVQDGTGRHDPDHGPWRGAPTTRSIQGCWFHLDWLGASLRHVCVCQPSVCVCRHARTSTVCVCLCVCAPDSQPMKLPIPTCLYLVREKGYGMYEKMRASVRTVPRPMSVRSRPQGW</sequence>
<gene>
    <name evidence="1" type="ORF">M440DRAFT_1137287</name>
</gene>
<proteinExistence type="predicted"/>
<dbReference type="AlphaFoldDB" id="A0A2T4BR92"/>
<protein>
    <submittedName>
        <fullName evidence="1">Uncharacterized protein</fullName>
    </submittedName>
</protein>